<keyword evidence="2" id="KW-1185">Reference proteome</keyword>
<organism evidence="1 2">
    <name type="scientific">Cytobacillus praedii</name>
    <dbReference type="NCBI Taxonomy" id="1742358"/>
    <lineage>
        <taxon>Bacteria</taxon>
        <taxon>Bacillati</taxon>
        <taxon>Bacillota</taxon>
        <taxon>Bacilli</taxon>
        <taxon>Bacillales</taxon>
        <taxon>Bacillaceae</taxon>
        <taxon>Cytobacillus</taxon>
    </lineage>
</organism>
<dbReference type="AlphaFoldDB" id="A0A4R1APX1"/>
<evidence type="ECO:0000313" key="1">
    <source>
        <dbReference type="EMBL" id="TCJ01506.1"/>
    </source>
</evidence>
<dbReference type="RefSeq" id="WP_131238740.1">
    <property type="nucleotide sequence ID" value="NZ_SJTH01000060.1"/>
</dbReference>
<dbReference type="EMBL" id="SJTH01000060">
    <property type="protein sequence ID" value="TCJ01506.1"/>
    <property type="molecule type" value="Genomic_DNA"/>
</dbReference>
<gene>
    <name evidence="1" type="ORF">E0Y62_23815</name>
</gene>
<dbReference type="Proteomes" id="UP000293846">
    <property type="component" value="Unassembled WGS sequence"/>
</dbReference>
<dbReference type="OrthoDB" id="2901815at2"/>
<comment type="caution">
    <text evidence="1">The sequence shown here is derived from an EMBL/GenBank/DDBJ whole genome shotgun (WGS) entry which is preliminary data.</text>
</comment>
<name>A0A4R1APX1_9BACI</name>
<sequence>MDIRIEYKLFKNVGGTLIAEKFNRFEVITVRNDLDPNSPEGTDEIKTELAEVIGEPKSNIKLINDYPV</sequence>
<evidence type="ECO:0000313" key="2">
    <source>
        <dbReference type="Proteomes" id="UP000293846"/>
    </source>
</evidence>
<protein>
    <submittedName>
        <fullName evidence="1">Uncharacterized protein</fullName>
    </submittedName>
</protein>
<proteinExistence type="predicted"/>
<reference evidence="1 2" key="1">
    <citation type="submission" date="2019-03" db="EMBL/GenBank/DDBJ databases">
        <authorList>
            <person name="Jensen L."/>
            <person name="Storgaard J."/>
            <person name="Sulaj E."/>
            <person name="Schramm A."/>
            <person name="Marshall I.P.G."/>
        </authorList>
    </citation>
    <scope>NUCLEOTIDE SEQUENCE [LARGE SCALE GENOMIC DNA]</scope>
    <source>
        <strain evidence="1 2">2017H2G3</strain>
    </source>
</reference>
<accession>A0A4R1APX1</accession>